<dbReference type="Proteomes" id="UP000011014">
    <property type="component" value="Unassembled WGS sequence"/>
</dbReference>
<dbReference type="AlphaFoldDB" id="E4Z263"/>
<organism evidence="1">
    <name type="scientific">Oikopleura dioica</name>
    <name type="common">Tunicate</name>
    <dbReference type="NCBI Taxonomy" id="34765"/>
    <lineage>
        <taxon>Eukaryota</taxon>
        <taxon>Metazoa</taxon>
        <taxon>Chordata</taxon>
        <taxon>Tunicata</taxon>
        <taxon>Appendicularia</taxon>
        <taxon>Copelata</taxon>
        <taxon>Oikopleuridae</taxon>
        <taxon>Oikopleura</taxon>
    </lineage>
</organism>
<gene>
    <name evidence="1" type="ORF">GSOID_T00023883001</name>
</gene>
<reference evidence="1" key="1">
    <citation type="journal article" date="2010" name="Science">
        <title>Plasticity of animal genome architecture unmasked by rapid evolution of a pelagic tunicate.</title>
        <authorList>
            <person name="Denoeud F."/>
            <person name="Henriet S."/>
            <person name="Mungpakdee S."/>
            <person name="Aury J.M."/>
            <person name="Da Silva C."/>
            <person name="Brinkmann H."/>
            <person name="Mikhaleva J."/>
            <person name="Olsen L.C."/>
            <person name="Jubin C."/>
            <person name="Canestro C."/>
            <person name="Bouquet J.M."/>
            <person name="Danks G."/>
            <person name="Poulain J."/>
            <person name="Campsteijn C."/>
            <person name="Adamski M."/>
            <person name="Cross I."/>
            <person name="Yadetie F."/>
            <person name="Muffato M."/>
            <person name="Louis A."/>
            <person name="Butcher S."/>
            <person name="Tsagkogeorga G."/>
            <person name="Konrad A."/>
            <person name="Singh S."/>
            <person name="Jensen M.F."/>
            <person name="Cong E.H."/>
            <person name="Eikeseth-Otteraa H."/>
            <person name="Noel B."/>
            <person name="Anthouard V."/>
            <person name="Porcel B.M."/>
            <person name="Kachouri-Lafond R."/>
            <person name="Nishino A."/>
            <person name="Ugolini M."/>
            <person name="Chourrout P."/>
            <person name="Nishida H."/>
            <person name="Aasland R."/>
            <person name="Huzurbazar S."/>
            <person name="Westhof E."/>
            <person name="Delsuc F."/>
            <person name="Lehrach H."/>
            <person name="Reinhardt R."/>
            <person name="Weissenbach J."/>
            <person name="Roy S.W."/>
            <person name="Artiguenave F."/>
            <person name="Postlethwait J.H."/>
            <person name="Manak J.R."/>
            <person name="Thompson E.M."/>
            <person name="Jaillon O."/>
            <person name="Du Pasquier L."/>
            <person name="Boudinot P."/>
            <person name="Liberles D.A."/>
            <person name="Volff J.N."/>
            <person name="Philippe H."/>
            <person name="Lenhard B."/>
            <person name="Roest Crollius H."/>
            <person name="Wincker P."/>
            <person name="Chourrout D."/>
        </authorList>
    </citation>
    <scope>NUCLEOTIDE SEQUENCE [LARGE SCALE GENOMIC DNA]</scope>
</reference>
<feature type="non-terminal residue" evidence="1">
    <location>
        <position position="1"/>
    </location>
</feature>
<protein>
    <submittedName>
        <fullName evidence="1">Uncharacterized protein</fullName>
    </submittedName>
</protein>
<name>E4Z263_OIKDI</name>
<accession>E4Z263</accession>
<sequence length="29" mass="3551">RVPKVDLRGDFRHSCRKHRPEMNKLTLNF</sequence>
<dbReference type="EMBL" id="FN656646">
    <property type="protein sequence ID" value="CBY41791.1"/>
    <property type="molecule type" value="Genomic_DNA"/>
</dbReference>
<proteinExistence type="predicted"/>
<evidence type="ECO:0000313" key="1">
    <source>
        <dbReference type="EMBL" id="CBY41791.1"/>
    </source>
</evidence>